<keyword evidence="14" id="KW-1185">Reference proteome</keyword>
<dbReference type="InterPro" id="IPR005273">
    <property type="entry name" value="Ura-DNA_glyco_family4"/>
</dbReference>
<evidence type="ECO:0000256" key="11">
    <source>
        <dbReference type="ARBA" id="ARBA00023204"/>
    </source>
</evidence>
<reference evidence="13 14" key="1">
    <citation type="journal article" date="2018" name="Int. J. Syst. Evol. Microbiol.">
        <title>Parvibium lacunae gen. nov., sp. nov., a new member of the family Alcaligenaceae isolated from a freshwater pond.</title>
        <authorList>
            <person name="Chen W.M."/>
            <person name="Xie P.B."/>
            <person name="Hsu M.Y."/>
            <person name="Sheu S.Y."/>
        </authorList>
    </citation>
    <scope>NUCLEOTIDE SEQUENCE [LARGE SCALE GENOMIC DNA]</scope>
    <source>
        <strain evidence="13 14">KMB9</strain>
    </source>
</reference>
<keyword evidence="10" id="KW-0411">Iron-sulfur</keyword>
<keyword evidence="5" id="KW-0004">4Fe-4S</keyword>
<evidence type="ECO:0000256" key="4">
    <source>
        <dbReference type="ARBA" id="ARBA00019403"/>
    </source>
</evidence>
<evidence type="ECO:0000256" key="7">
    <source>
        <dbReference type="ARBA" id="ARBA00022763"/>
    </source>
</evidence>
<dbReference type="CDD" id="cd10030">
    <property type="entry name" value="UDG-F4_TTUDGA_SPO1dp_like"/>
    <property type="match status" value="1"/>
</dbReference>
<keyword evidence="7" id="KW-0227">DNA damage</keyword>
<evidence type="ECO:0000256" key="6">
    <source>
        <dbReference type="ARBA" id="ARBA00022723"/>
    </source>
</evidence>
<dbReference type="SUPFAM" id="SSF52141">
    <property type="entry name" value="Uracil-DNA glycosylase-like"/>
    <property type="match status" value="1"/>
</dbReference>
<comment type="caution">
    <text evidence="13">The sequence shown here is derived from an EMBL/GenBank/DDBJ whole genome shotgun (WGS) entry which is preliminary data.</text>
</comment>
<comment type="catalytic activity">
    <reaction evidence="1">
        <text>Hydrolyzes single-stranded DNA or mismatched double-stranded DNA and polynucleotides, releasing free uracil.</text>
        <dbReference type="EC" id="3.2.2.27"/>
    </reaction>
</comment>
<dbReference type="PANTHER" id="PTHR33693">
    <property type="entry name" value="TYPE-5 URACIL-DNA GLYCOSYLASE"/>
    <property type="match status" value="1"/>
</dbReference>
<evidence type="ECO:0000313" key="14">
    <source>
        <dbReference type="Proteomes" id="UP000252357"/>
    </source>
</evidence>
<dbReference type="GO" id="GO:0004844">
    <property type="term" value="F:uracil DNA N-glycosylase activity"/>
    <property type="evidence" value="ECO:0007669"/>
    <property type="project" value="UniProtKB-EC"/>
</dbReference>
<dbReference type="OrthoDB" id="5290748at2"/>
<evidence type="ECO:0000256" key="8">
    <source>
        <dbReference type="ARBA" id="ARBA00022801"/>
    </source>
</evidence>
<evidence type="ECO:0000256" key="3">
    <source>
        <dbReference type="ARBA" id="ARBA00012030"/>
    </source>
</evidence>
<gene>
    <name evidence="13" type="ORF">DU000_02895</name>
</gene>
<dbReference type="RefSeq" id="WP_114401818.1">
    <property type="nucleotide sequence ID" value="NZ_QPGB01000001.1"/>
</dbReference>
<dbReference type="AlphaFoldDB" id="A0A368L836"/>
<keyword evidence="9" id="KW-0408">Iron</keyword>
<evidence type="ECO:0000259" key="12">
    <source>
        <dbReference type="SMART" id="SM00986"/>
    </source>
</evidence>
<dbReference type="GO" id="GO:0006281">
    <property type="term" value="P:DNA repair"/>
    <property type="evidence" value="ECO:0007669"/>
    <property type="project" value="UniProtKB-KW"/>
</dbReference>
<protein>
    <recommendedName>
        <fullName evidence="4">Type-4 uracil-DNA glycosylase</fullName>
        <ecNumber evidence="3">3.2.2.27</ecNumber>
    </recommendedName>
</protein>
<dbReference type="InterPro" id="IPR036895">
    <property type="entry name" value="Uracil-DNA_glycosylase-like_sf"/>
</dbReference>
<dbReference type="Pfam" id="PF03167">
    <property type="entry name" value="UDG"/>
    <property type="match status" value="1"/>
</dbReference>
<evidence type="ECO:0000256" key="9">
    <source>
        <dbReference type="ARBA" id="ARBA00023004"/>
    </source>
</evidence>
<organism evidence="13 14">
    <name type="scientific">Parvibium lacunae</name>
    <dbReference type="NCBI Taxonomy" id="1888893"/>
    <lineage>
        <taxon>Bacteria</taxon>
        <taxon>Pseudomonadati</taxon>
        <taxon>Pseudomonadota</taxon>
        <taxon>Betaproteobacteria</taxon>
        <taxon>Burkholderiales</taxon>
        <taxon>Alcaligenaceae</taxon>
        <taxon>Parvibium</taxon>
    </lineage>
</organism>
<dbReference type="NCBIfam" id="TIGR00758">
    <property type="entry name" value="UDG_fam4"/>
    <property type="match status" value="1"/>
</dbReference>
<name>A0A368L836_9BURK</name>
<evidence type="ECO:0000256" key="2">
    <source>
        <dbReference type="ARBA" id="ARBA00006521"/>
    </source>
</evidence>
<comment type="similarity">
    <text evidence="2">Belongs to the uracil-DNA glycosylase (UDG) superfamily. Type 4 (UDGa) family.</text>
</comment>
<dbReference type="InterPro" id="IPR005122">
    <property type="entry name" value="Uracil-DNA_glycosylase-like"/>
</dbReference>
<proteinExistence type="inferred from homology"/>
<dbReference type="SMART" id="SM00986">
    <property type="entry name" value="UDG"/>
    <property type="match status" value="1"/>
</dbReference>
<accession>A0A368L836</accession>
<dbReference type="EMBL" id="QPGB01000001">
    <property type="protein sequence ID" value="RCS59671.1"/>
    <property type="molecule type" value="Genomic_DNA"/>
</dbReference>
<evidence type="ECO:0000313" key="13">
    <source>
        <dbReference type="EMBL" id="RCS59671.1"/>
    </source>
</evidence>
<sequence length="254" mass="27584">MVDISSLSSRQALLNTLGPTWRLKTQTAVQPEAALAVEPSLGNIEHSGCTSVQALSAPSMTLPVLTETVKACRLCGLCQTRTQTVFSAGYEQAAWMLIGEAPGAEEDQQGQPFVGQAGKLLDNLLFSIGLSRHATTPSEAVYIANVLKCRPPNNRNPAPEEIAACQPYLTQQIEQVQPKILILLGRYAAQTILNTDSAIGALRGRVHHYSTQGGQTIPTIVTYHPAYLLRALGEKGKTWADLQLARRTYQQHVR</sequence>
<dbReference type="SMART" id="SM00987">
    <property type="entry name" value="UreE_C"/>
    <property type="match status" value="1"/>
</dbReference>
<keyword evidence="11" id="KW-0234">DNA repair</keyword>
<dbReference type="Gene3D" id="3.40.470.10">
    <property type="entry name" value="Uracil-DNA glycosylase-like domain"/>
    <property type="match status" value="1"/>
</dbReference>
<dbReference type="GO" id="GO:0046872">
    <property type="term" value="F:metal ion binding"/>
    <property type="evidence" value="ECO:0007669"/>
    <property type="project" value="UniProtKB-KW"/>
</dbReference>
<evidence type="ECO:0000256" key="10">
    <source>
        <dbReference type="ARBA" id="ARBA00023014"/>
    </source>
</evidence>
<dbReference type="Proteomes" id="UP000252357">
    <property type="component" value="Unassembled WGS sequence"/>
</dbReference>
<dbReference type="GO" id="GO:0051539">
    <property type="term" value="F:4 iron, 4 sulfur cluster binding"/>
    <property type="evidence" value="ECO:0007669"/>
    <property type="project" value="UniProtKB-KW"/>
</dbReference>
<keyword evidence="8" id="KW-0378">Hydrolase</keyword>
<feature type="domain" description="Uracil-DNA glycosylase-like" evidence="12">
    <location>
        <begin position="86"/>
        <end position="243"/>
    </location>
</feature>
<dbReference type="EC" id="3.2.2.27" evidence="3"/>
<dbReference type="InterPro" id="IPR051536">
    <property type="entry name" value="UDG_Type-4/5"/>
</dbReference>
<dbReference type="PANTHER" id="PTHR33693:SF1">
    <property type="entry name" value="TYPE-4 URACIL-DNA GLYCOSYLASE"/>
    <property type="match status" value="1"/>
</dbReference>
<evidence type="ECO:0000256" key="5">
    <source>
        <dbReference type="ARBA" id="ARBA00022485"/>
    </source>
</evidence>
<evidence type="ECO:0000256" key="1">
    <source>
        <dbReference type="ARBA" id="ARBA00001400"/>
    </source>
</evidence>
<keyword evidence="6" id="KW-0479">Metal-binding</keyword>